<name>A0ABV0G0B9_9BURK</name>
<dbReference type="Gene3D" id="3.40.50.360">
    <property type="match status" value="1"/>
</dbReference>
<keyword evidence="4" id="KW-1185">Reference proteome</keyword>
<comment type="caution">
    <text evidence="3">The sequence shown here is derived from an EMBL/GenBank/DDBJ whole genome shotgun (WGS) entry which is preliminary data.</text>
</comment>
<reference evidence="3 4" key="1">
    <citation type="submission" date="2024-05" db="EMBL/GenBank/DDBJ databases">
        <title>Roseateles sp. DJS-2-20 16S ribosomal RNA gene Genome sequencing and assembly.</title>
        <authorList>
            <person name="Woo H."/>
        </authorList>
    </citation>
    <scope>NUCLEOTIDE SEQUENCE [LARGE SCALE GENOMIC DNA]</scope>
    <source>
        <strain evidence="3 4">DJS-2-20</strain>
    </source>
</reference>
<dbReference type="PANTHER" id="PTHR47307:SF2">
    <property type="entry name" value="GLUTATHIONE-REGULATED POTASSIUM-EFFLUX SYSTEM ANCILLARY PROTEIN KEFF"/>
    <property type="match status" value="1"/>
</dbReference>
<sequence>MVDAAPTTTPNTAPPDILVLAAHPDLARSAVTRSFLAALHAAGLAPRVQVHDLYRRYPDFHIDAEAERRALSQAQLLVMLHPLHWYGMPALQKLWCDEVLQLGWAYGPGGTALAGKDLWLVTSTGGTAEAYSTGGHHGLPFEAFTLPYRQTARTCGMRFLPVQVLHGAHRASQAEIDAQARRFVAQLSAYPDWCEDVEACPEDCQDAVGLDDRPAAFSALSIGGAA</sequence>
<dbReference type="Pfam" id="PF02525">
    <property type="entry name" value="Flavodoxin_2"/>
    <property type="match status" value="1"/>
</dbReference>
<evidence type="ECO:0000313" key="4">
    <source>
        <dbReference type="Proteomes" id="UP001495147"/>
    </source>
</evidence>
<dbReference type="SUPFAM" id="SSF52218">
    <property type="entry name" value="Flavoproteins"/>
    <property type="match status" value="1"/>
</dbReference>
<evidence type="ECO:0000259" key="2">
    <source>
        <dbReference type="Pfam" id="PF02525"/>
    </source>
</evidence>
<feature type="domain" description="Flavodoxin-like fold" evidence="2">
    <location>
        <begin position="17"/>
        <end position="185"/>
    </location>
</feature>
<dbReference type="EC" id="1.-.-.-" evidence="3"/>
<dbReference type="Proteomes" id="UP001495147">
    <property type="component" value="Unassembled WGS sequence"/>
</dbReference>
<dbReference type="InterPro" id="IPR046980">
    <property type="entry name" value="KefG/KefF"/>
</dbReference>
<organism evidence="3 4">
    <name type="scientific">Roseateles paludis</name>
    <dbReference type="NCBI Taxonomy" id="3145238"/>
    <lineage>
        <taxon>Bacteria</taxon>
        <taxon>Pseudomonadati</taxon>
        <taxon>Pseudomonadota</taxon>
        <taxon>Betaproteobacteria</taxon>
        <taxon>Burkholderiales</taxon>
        <taxon>Sphaerotilaceae</taxon>
        <taxon>Roseateles</taxon>
    </lineage>
</organism>
<evidence type="ECO:0000313" key="3">
    <source>
        <dbReference type="EMBL" id="MEO3691180.1"/>
    </source>
</evidence>
<dbReference type="GO" id="GO:0016491">
    <property type="term" value="F:oxidoreductase activity"/>
    <property type="evidence" value="ECO:0007669"/>
    <property type="project" value="UniProtKB-KW"/>
</dbReference>
<dbReference type="EMBL" id="JBDPZD010000002">
    <property type="protein sequence ID" value="MEO3691180.1"/>
    <property type="molecule type" value="Genomic_DNA"/>
</dbReference>
<accession>A0ABV0G0B9</accession>
<dbReference type="InterPro" id="IPR029039">
    <property type="entry name" value="Flavoprotein-like_sf"/>
</dbReference>
<dbReference type="InterPro" id="IPR003680">
    <property type="entry name" value="Flavodoxin_fold"/>
</dbReference>
<proteinExistence type="predicted"/>
<evidence type="ECO:0000256" key="1">
    <source>
        <dbReference type="ARBA" id="ARBA00023002"/>
    </source>
</evidence>
<dbReference type="RefSeq" id="WP_347704023.1">
    <property type="nucleotide sequence ID" value="NZ_JBDPZD010000002.1"/>
</dbReference>
<keyword evidence="1 3" id="KW-0560">Oxidoreductase</keyword>
<protein>
    <submittedName>
        <fullName evidence="3">NAD(P)H-dependent oxidoreductase</fullName>
        <ecNumber evidence="3">1.-.-.-</ecNumber>
    </submittedName>
</protein>
<gene>
    <name evidence="3" type="ORF">ABDJ85_06830</name>
</gene>
<dbReference type="PANTHER" id="PTHR47307">
    <property type="entry name" value="GLUTATHIONE-REGULATED POTASSIUM-EFFLUX SYSTEM ANCILLARY PROTEIN KEFG"/>
    <property type="match status" value="1"/>
</dbReference>